<keyword evidence="3 7" id="KW-0812">Transmembrane</keyword>
<dbReference type="InterPro" id="IPR036390">
    <property type="entry name" value="WH_DNA-bd_sf"/>
</dbReference>
<feature type="transmembrane region" description="Helical" evidence="7">
    <location>
        <begin position="202"/>
        <end position="221"/>
    </location>
</feature>
<gene>
    <name evidence="8" type="ORF">G4L39_11330</name>
</gene>
<keyword evidence="4 7" id="KW-1133">Transmembrane helix</keyword>
<accession>A0A6M1RRF2</accession>
<dbReference type="EMBL" id="JAAKYA010000077">
    <property type="protein sequence ID" value="NGO39977.1"/>
    <property type="molecule type" value="Genomic_DNA"/>
</dbReference>
<feature type="transmembrane region" description="Helical" evidence="7">
    <location>
        <begin position="242"/>
        <end position="263"/>
    </location>
</feature>
<dbReference type="AlphaFoldDB" id="A0A6M1RRF2"/>
<proteinExistence type="predicted"/>
<evidence type="ECO:0000256" key="2">
    <source>
        <dbReference type="ARBA" id="ARBA00022475"/>
    </source>
</evidence>
<evidence type="ECO:0000313" key="9">
    <source>
        <dbReference type="Proteomes" id="UP000477311"/>
    </source>
</evidence>
<name>A0A6M1RRF2_9BACT</name>
<keyword evidence="2" id="KW-1003">Cell membrane</keyword>
<dbReference type="InterPro" id="IPR017039">
    <property type="entry name" value="Virul_fac_BrkB"/>
</dbReference>
<dbReference type="Pfam" id="PF03631">
    <property type="entry name" value="Virul_fac_BrkB"/>
    <property type="match status" value="1"/>
</dbReference>
<keyword evidence="5 7" id="KW-0472">Membrane</keyword>
<evidence type="ECO:0000256" key="6">
    <source>
        <dbReference type="SAM" id="MobiDB-lite"/>
    </source>
</evidence>
<sequence length="598" mass="65156">MRSPEGRGARQTVWYRHLWRAWQGEVGEADARESLGWRALRFCGAVLRDFNRNRGFVRAAALSYATLLSLVPLLALVLGVTSTVLKGRTEAQIEAFVDRLVQVVVPPAAPTNLPPALQAEFWIHEMHAQWWAPGLTLALPTRPPGSDSDPGNTNGPVPTGTGPAAAAEKPTVQASVVPQQDLRRVVAARLREFIQHTRSAELGVSGSIGLLLMAILLLARVENTMNDIWGVPEGRPWFMRVVLYWACLTLAPLLIVGAVALASGPYWETPREWLLRTPVVGELVFRALPLLMLWVLFMGLYRLVPNTHVEWSAALVGGAFAASLWHLNNLLNVLYVSRVVTNFKIYGSLGLVPVFMVGLYVAWVIVLLGAQVAYTWQHRAHVLQGSLVGALDQRGRELLALRVMALVGRAFQQAEPPPSVDDLARASGAVPRICSEVLDQLKRAGLILELAGTEPAYVPARPLETITLHDVLRALRSGNGSEWTSIRPDPTHEVWSEYERVLAAEEQVASAVTLRELVARMGSRPVLMPGATRQLEDGAAMHPPNQTGFPAAEHAASVSVDPADAGPEPTHDAREVQPAASEKPNPRPAAPSEPDFPL</sequence>
<dbReference type="InterPro" id="IPR000944">
    <property type="entry name" value="Tscrpt_reg_Rrf2"/>
</dbReference>
<feature type="region of interest" description="Disordered" evidence="6">
    <location>
        <begin position="537"/>
        <end position="598"/>
    </location>
</feature>
<evidence type="ECO:0000313" key="8">
    <source>
        <dbReference type="EMBL" id="NGO39977.1"/>
    </source>
</evidence>
<feature type="compositionally biased region" description="Pro residues" evidence="6">
    <location>
        <begin position="586"/>
        <end position="598"/>
    </location>
</feature>
<feature type="transmembrane region" description="Helical" evidence="7">
    <location>
        <begin position="348"/>
        <end position="370"/>
    </location>
</feature>
<dbReference type="NCBIfam" id="TIGR00765">
    <property type="entry name" value="yihY_not_rbn"/>
    <property type="match status" value="1"/>
</dbReference>
<feature type="region of interest" description="Disordered" evidence="6">
    <location>
        <begin position="141"/>
        <end position="175"/>
    </location>
</feature>
<dbReference type="SUPFAM" id="SSF46785">
    <property type="entry name" value="Winged helix' DNA-binding domain"/>
    <property type="match status" value="1"/>
</dbReference>
<dbReference type="Pfam" id="PF02082">
    <property type="entry name" value="Rrf2"/>
    <property type="match status" value="1"/>
</dbReference>
<evidence type="ECO:0000256" key="3">
    <source>
        <dbReference type="ARBA" id="ARBA00022692"/>
    </source>
</evidence>
<dbReference type="Gene3D" id="1.10.10.10">
    <property type="entry name" value="Winged helix-like DNA-binding domain superfamily/Winged helix DNA-binding domain"/>
    <property type="match status" value="1"/>
</dbReference>
<evidence type="ECO:0000256" key="1">
    <source>
        <dbReference type="ARBA" id="ARBA00004651"/>
    </source>
</evidence>
<feature type="transmembrane region" description="Helical" evidence="7">
    <location>
        <begin position="311"/>
        <end position="328"/>
    </location>
</feature>
<evidence type="ECO:0000256" key="7">
    <source>
        <dbReference type="SAM" id="Phobius"/>
    </source>
</evidence>
<protein>
    <submittedName>
        <fullName evidence="8">YihY family inner membrane protein</fullName>
    </submittedName>
</protein>
<comment type="subcellular location">
    <subcellularLocation>
        <location evidence="1">Cell membrane</location>
        <topology evidence="1">Multi-pass membrane protein</topology>
    </subcellularLocation>
</comment>
<comment type="caution">
    <text evidence="8">The sequence shown here is derived from an EMBL/GenBank/DDBJ whole genome shotgun (WGS) entry which is preliminary data.</text>
</comment>
<dbReference type="PANTHER" id="PTHR30213">
    <property type="entry name" value="INNER MEMBRANE PROTEIN YHJD"/>
    <property type="match status" value="1"/>
</dbReference>
<organism evidence="8 9">
    <name type="scientific">Limisphaera ngatamarikiensis</name>
    <dbReference type="NCBI Taxonomy" id="1324935"/>
    <lineage>
        <taxon>Bacteria</taxon>
        <taxon>Pseudomonadati</taxon>
        <taxon>Verrucomicrobiota</taxon>
        <taxon>Verrucomicrobiia</taxon>
        <taxon>Limisphaerales</taxon>
        <taxon>Limisphaeraceae</taxon>
        <taxon>Limisphaera</taxon>
    </lineage>
</organism>
<dbReference type="RefSeq" id="WP_165108289.1">
    <property type="nucleotide sequence ID" value="NZ_JAAKYA010000077.1"/>
</dbReference>
<evidence type="ECO:0000256" key="4">
    <source>
        <dbReference type="ARBA" id="ARBA00022989"/>
    </source>
</evidence>
<dbReference type="InterPro" id="IPR036388">
    <property type="entry name" value="WH-like_DNA-bd_sf"/>
</dbReference>
<dbReference type="Proteomes" id="UP000477311">
    <property type="component" value="Unassembled WGS sequence"/>
</dbReference>
<feature type="compositionally biased region" description="Low complexity" evidence="6">
    <location>
        <begin position="150"/>
        <end position="167"/>
    </location>
</feature>
<evidence type="ECO:0000256" key="5">
    <source>
        <dbReference type="ARBA" id="ARBA00023136"/>
    </source>
</evidence>
<reference evidence="8 9" key="1">
    <citation type="submission" date="2020-02" db="EMBL/GenBank/DDBJ databases">
        <title>Draft genome sequence of Limisphaera ngatamarikiensis NGM72.4T, a thermophilic Verrucomicrobia grouped in subdivision 3.</title>
        <authorList>
            <person name="Carere C.R."/>
            <person name="Steen J."/>
            <person name="Hugenholtz P."/>
            <person name="Stott M.B."/>
        </authorList>
    </citation>
    <scope>NUCLEOTIDE SEQUENCE [LARGE SCALE GENOMIC DNA]</scope>
    <source>
        <strain evidence="8 9">NGM72.4</strain>
    </source>
</reference>
<feature type="transmembrane region" description="Helical" evidence="7">
    <location>
        <begin position="56"/>
        <end position="78"/>
    </location>
</feature>
<dbReference type="GO" id="GO:0005886">
    <property type="term" value="C:plasma membrane"/>
    <property type="evidence" value="ECO:0007669"/>
    <property type="project" value="UniProtKB-SubCell"/>
</dbReference>
<keyword evidence="9" id="KW-1185">Reference proteome</keyword>
<dbReference type="PANTHER" id="PTHR30213:SF0">
    <property type="entry name" value="UPF0761 MEMBRANE PROTEIN YIHY"/>
    <property type="match status" value="1"/>
</dbReference>
<feature type="transmembrane region" description="Helical" evidence="7">
    <location>
        <begin position="283"/>
        <end position="304"/>
    </location>
</feature>